<dbReference type="GO" id="GO:0009117">
    <property type="term" value="P:nucleotide metabolic process"/>
    <property type="evidence" value="ECO:0007669"/>
    <property type="project" value="InterPro"/>
</dbReference>
<dbReference type="Proteomes" id="UP000265663">
    <property type="component" value="Unassembled WGS sequence"/>
</dbReference>
<dbReference type="InterPro" id="IPR043171">
    <property type="entry name" value="Ap4A_phos1/2-like"/>
</dbReference>
<evidence type="ECO:0000313" key="4">
    <source>
        <dbReference type="Proteomes" id="UP000265663"/>
    </source>
</evidence>
<feature type="domain" description="ATP adenylyltransferase C-terminal" evidence="1">
    <location>
        <begin position="212"/>
        <end position="318"/>
    </location>
</feature>
<dbReference type="SUPFAM" id="SSF54197">
    <property type="entry name" value="HIT-like"/>
    <property type="match status" value="1"/>
</dbReference>
<dbReference type="InterPro" id="IPR009163">
    <property type="entry name" value="Ap4A_phos1/2"/>
</dbReference>
<keyword evidence="3" id="KW-0548">Nucleotidyltransferase</keyword>
<organism evidence="3 4">
    <name type="scientific">Pyrenophora seminiperda CCB06</name>
    <dbReference type="NCBI Taxonomy" id="1302712"/>
    <lineage>
        <taxon>Eukaryota</taxon>
        <taxon>Fungi</taxon>
        <taxon>Dikarya</taxon>
        <taxon>Ascomycota</taxon>
        <taxon>Pezizomycotina</taxon>
        <taxon>Dothideomycetes</taxon>
        <taxon>Pleosporomycetidae</taxon>
        <taxon>Pleosporales</taxon>
        <taxon>Pleosporineae</taxon>
        <taxon>Pleosporaceae</taxon>
        <taxon>Pyrenophora</taxon>
    </lineage>
</organism>
<gene>
    <name evidence="3" type="ORF">GMOD_00003307</name>
</gene>
<dbReference type="Pfam" id="PF09830">
    <property type="entry name" value="ATP_transf"/>
    <property type="match status" value="1"/>
</dbReference>
<dbReference type="Gene3D" id="3.30.428.70">
    <property type="match status" value="1"/>
</dbReference>
<evidence type="ECO:0000313" key="3">
    <source>
        <dbReference type="EMBL" id="RMZ74290.1"/>
    </source>
</evidence>
<dbReference type="InterPro" id="IPR019200">
    <property type="entry name" value="ATP_adenylylTrfase_C"/>
</dbReference>
<protein>
    <submittedName>
        <fullName evidence="3">ATP adenylyltransferase</fullName>
    </submittedName>
</protein>
<dbReference type="GO" id="GO:0003877">
    <property type="term" value="F:ATP:ADP adenylyltransferase activity"/>
    <property type="evidence" value="ECO:0007669"/>
    <property type="project" value="InterPro"/>
</dbReference>
<dbReference type="AlphaFoldDB" id="A0A3M7MIH1"/>
<dbReference type="GO" id="GO:0005524">
    <property type="term" value="F:ATP binding"/>
    <property type="evidence" value="ECO:0007669"/>
    <property type="project" value="InterPro"/>
</dbReference>
<dbReference type="InterPro" id="IPR036265">
    <property type="entry name" value="HIT-like_sf"/>
</dbReference>
<dbReference type="Pfam" id="PF19327">
    <property type="entry name" value="Ap4A_phos_N"/>
    <property type="match status" value="1"/>
</dbReference>
<sequence length="320" mass="35730">MHHPPPYLVMLLIYRIHRQSRPGNIKGATTFLYDMDGVSEAKLTDTFDELVSRGVIVYGPHESVKLEAEGYPIEFRICPALATKPHTIGATNHALSQSRKWGPGSDLFCPDERLIVTQVNNTHDLALNLFCVDRPQLLMLTLDSYKRQHEALDVDDLEVMLQVLRRLPDMYVIFNCGEKGGCSRVHKHLQGLKGPPHGFDYLISAMSDAGKRVPFQYFLHHFTQGFGETSAGDVLPIYTTFLAQCRSLMDAEDMDAPPHNIIMWADYLIVIPRRKGSMEGASANAGGMSGSVWVTSQPHVDEWLRIGCANVLRELGVPSS</sequence>
<dbReference type="PANTHER" id="PTHR38420:SF1">
    <property type="entry name" value="PUTATIVE (AFU_ORTHOLOGUE AFUA_5G14690)-RELATED"/>
    <property type="match status" value="1"/>
</dbReference>
<dbReference type="EMBL" id="KE747844">
    <property type="protein sequence ID" value="RMZ74290.1"/>
    <property type="molecule type" value="Genomic_DNA"/>
</dbReference>
<evidence type="ECO:0000259" key="2">
    <source>
        <dbReference type="Pfam" id="PF19327"/>
    </source>
</evidence>
<name>A0A3M7MIH1_9PLEO</name>
<accession>A0A3M7MIH1</accession>
<feature type="domain" description="Ap4A phosphorylase 1/2 N-terminal" evidence="2">
    <location>
        <begin position="102"/>
        <end position="191"/>
    </location>
</feature>
<dbReference type="PANTHER" id="PTHR38420">
    <property type="entry name" value="AP-4-A PHOSPHORYLASE II"/>
    <property type="match status" value="1"/>
</dbReference>
<dbReference type="OrthoDB" id="10267950at2759"/>
<keyword evidence="3" id="KW-0808">Transferase</keyword>
<evidence type="ECO:0000259" key="1">
    <source>
        <dbReference type="Pfam" id="PF09830"/>
    </source>
</evidence>
<reference evidence="3 4" key="1">
    <citation type="journal article" date="2014" name="PLoS ONE">
        <title>De novo Genome Assembly of the Fungal Plant Pathogen Pyrenophora semeniperda.</title>
        <authorList>
            <person name="Soliai M.M."/>
            <person name="Meyer S.E."/>
            <person name="Udall J.A."/>
            <person name="Elzinga D.E."/>
            <person name="Hermansen R.A."/>
            <person name="Bodily P.M."/>
            <person name="Hart A.A."/>
            <person name="Coleman C.E."/>
        </authorList>
    </citation>
    <scope>NUCLEOTIDE SEQUENCE [LARGE SCALE GENOMIC DNA]</scope>
    <source>
        <strain evidence="3 4">CCB06</strain>
        <tissue evidence="3">Mycelium</tissue>
    </source>
</reference>
<proteinExistence type="predicted"/>
<keyword evidence="4" id="KW-1185">Reference proteome</keyword>
<dbReference type="InterPro" id="IPR045759">
    <property type="entry name" value="Ap4A_phos1/2_N"/>
</dbReference>